<accession>A0A142JN12</accession>
<keyword evidence="7" id="KW-1185">Reference proteome</keyword>
<dbReference type="PANTHER" id="PTHR30349">
    <property type="entry name" value="PHAGE INTEGRASE-RELATED"/>
    <property type="match status" value="1"/>
</dbReference>
<dbReference type="RefSeq" id="WP_062801439.1">
    <property type="nucleotide sequence ID" value="NZ_CP014844.1"/>
</dbReference>
<dbReference type="PANTHER" id="PTHR30349:SF41">
    <property type="entry name" value="INTEGRASE_RECOMBINASE PROTEIN MJ0367-RELATED"/>
    <property type="match status" value="1"/>
</dbReference>
<evidence type="ECO:0000259" key="5">
    <source>
        <dbReference type="PROSITE" id="PS51898"/>
    </source>
</evidence>
<dbReference type="SUPFAM" id="SSF56349">
    <property type="entry name" value="DNA breaking-rejoining enzymes"/>
    <property type="match status" value="1"/>
</dbReference>
<dbReference type="CDD" id="cd00796">
    <property type="entry name" value="INT_Rci_Hp1_C"/>
    <property type="match status" value="1"/>
</dbReference>
<dbReference type="InterPro" id="IPR013762">
    <property type="entry name" value="Integrase-like_cat_sf"/>
</dbReference>
<evidence type="ECO:0000256" key="3">
    <source>
        <dbReference type="ARBA" id="ARBA00023125"/>
    </source>
</evidence>
<organism evidence="6 7">
    <name type="scientific">Cupriavidus nantongensis</name>
    <dbReference type="NCBI Taxonomy" id="1796606"/>
    <lineage>
        <taxon>Bacteria</taxon>
        <taxon>Pseudomonadati</taxon>
        <taxon>Pseudomonadota</taxon>
        <taxon>Betaproteobacteria</taxon>
        <taxon>Burkholderiales</taxon>
        <taxon>Burkholderiaceae</taxon>
        <taxon>Cupriavidus</taxon>
    </lineage>
</organism>
<evidence type="ECO:0000256" key="1">
    <source>
        <dbReference type="ARBA" id="ARBA00008857"/>
    </source>
</evidence>
<dbReference type="Proteomes" id="UP000075238">
    <property type="component" value="Chromosome 1"/>
</dbReference>
<evidence type="ECO:0000313" key="6">
    <source>
        <dbReference type="EMBL" id="AMR79474.1"/>
    </source>
</evidence>
<keyword evidence="2" id="KW-0229">DNA integration</keyword>
<dbReference type="STRING" id="1796606.A2G96_17950"/>
<name>A0A142JN12_9BURK</name>
<gene>
    <name evidence="6" type="ORF">A2G96_17950</name>
</gene>
<sequence length="402" mass="45206">MSIYKRPDGAGYWYEFVLKGKRFRGATGTDNPSEARQIEAQKRLEAAEAMRRDALGVKRLTLYVVAQMWLTETQKVLSDTRNNASRVRKLFGTELVWTKIKGHPDGGEWTPRENARYGLSKTMMVDELTQADLLSLKRERLTEGNSPSTINREMALVQSLLGFAEAMGVSMPARAIIWDAKRNRAASAKMPKTPPKTRWLTLAEEEKLLGYMRERVRPEDVAWIDALELSTLLLDTGARYSEIAGMRWDQVSLEGDVMIDLQRSKTRNRSWLKVTKRAAAILRRRKPATPGTYVFPAQVAVARGTMAYSREDEPRGHATKKIQQAIEDCGLNENAAKVGRVTPHTFRDTYASRLAQAGISLAEIANILGHSSTQMTEKYAHLCPDRAGEKAADVLDRLMHAE</sequence>
<keyword evidence="4" id="KW-0233">DNA recombination</keyword>
<dbReference type="Pfam" id="PF00589">
    <property type="entry name" value="Phage_integrase"/>
    <property type="match status" value="1"/>
</dbReference>
<evidence type="ECO:0000256" key="4">
    <source>
        <dbReference type="ARBA" id="ARBA00023172"/>
    </source>
</evidence>
<dbReference type="GO" id="GO:0003677">
    <property type="term" value="F:DNA binding"/>
    <property type="evidence" value="ECO:0007669"/>
    <property type="project" value="UniProtKB-KW"/>
</dbReference>
<dbReference type="InterPro" id="IPR011010">
    <property type="entry name" value="DNA_brk_join_enz"/>
</dbReference>
<dbReference type="PROSITE" id="PS51898">
    <property type="entry name" value="TYR_RECOMBINASE"/>
    <property type="match status" value="1"/>
</dbReference>
<dbReference type="Gene3D" id="1.10.443.10">
    <property type="entry name" value="Intergrase catalytic core"/>
    <property type="match status" value="1"/>
</dbReference>
<proteinExistence type="inferred from homology"/>
<keyword evidence="3" id="KW-0238">DNA-binding</keyword>
<dbReference type="AlphaFoldDB" id="A0A142JN12"/>
<dbReference type="EMBL" id="CP014844">
    <property type="protein sequence ID" value="AMR79474.1"/>
    <property type="molecule type" value="Genomic_DNA"/>
</dbReference>
<dbReference type="KEGG" id="cnan:A2G96_17950"/>
<dbReference type="InterPro" id="IPR002104">
    <property type="entry name" value="Integrase_catalytic"/>
</dbReference>
<comment type="similarity">
    <text evidence="1">Belongs to the 'phage' integrase family.</text>
</comment>
<dbReference type="GO" id="GO:0006310">
    <property type="term" value="P:DNA recombination"/>
    <property type="evidence" value="ECO:0007669"/>
    <property type="project" value="UniProtKB-KW"/>
</dbReference>
<dbReference type="InterPro" id="IPR050090">
    <property type="entry name" value="Tyrosine_recombinase_XerCD"/>
</dbReference>
<protein>
    <recommendedName>
        <fullName evidence="5">Tyr recombinase domain-containing protein</fullName>
    </recommendedName>
</protein>
<evidence type="ECO:0000313" key="7">
    <source>
        <dbReference type="Proteomes" id="UP000075238"/>
    </source>
</evidence>
<reference evidence="6 7" key="1">
    <citation type="submission" date="2016-03" db="EMBL/GenBank/DDBJ databases">
        <title>Complete genome sequence of a novel chlorpyrifos degrading bacterium, Cupriavidus nantongensis sp. X1.</title>
        <authorList>
            <person name="Fang L."/>
        </authorList>
    </citation>
    <scope>NUCLEOTIDE SEQUENCE [LARGE SCALE GENOMIC DNA]</scope>
    <source>
        <strain evidence="6 7">X1</strain>
    </source>
</reference>
<evidence type="ECO:0000256" key="2">
    <source>
        <dbReference type="ARBA" id="ARBA00022908"/>
    </source>
</evidence>
<dbReference type="GO" id="GO:0015074">
    <property type="term" value="P:DNA integration"/>
    <property type="evidence" value="ECO:0007669"/>
    <property type="project" value="UniProtKB-KW"/>
</dbReference>
<feature type="domain" description="Tyr recombinase" evidence="5">
    <location>
        <begin position="195"/>
        <end position="392"/>
    </location>
</feature>